<proteinExistence type="predicted"/>
<evidence type="ECO:0000256" key="1">
    <source>
        <dbReference type="SAM" id="Phobius"/>
    </source>
</evidence>
<feature type="non-terminal residue" evidence="2">
    <location>
        <position position="1"/>
    </location>
</feature>
<dbReference type="EMBL" id="BARV01014489">
    <property type="protein sequence ID" value="GAI32013.1"/>
    <property type="molecule type" value="Genomic_DNA"/>
</dbReference>
<keyword evidence="1" id="KW-0472">Membrane</keyword>
<dbReference type="AlphaFoldDB" id="X1ML61"/>
<keyword evidence="1" id="KW-1133">Transmembrane helix</keyword>
<comment type="caution">
    <text evidence="2">The sequence shown here is derived from an EMBL/GenBank/DDBJ whole genome shotgun (WGS) entry which is preliminary data.</text>
</comment>
<accession>X1ML61</accession>
<reference evidence="2" key="1">
    <citation type="journal article" date="2014" name="Front. Microbiol.">
        <title>High frequency of phylogenetically diverse reductive dehalogenase-homologous genes in deep subseafloor sedimentary metagenomes.</title>
        <authorList>
            <person name="Kawai M."/>
            <person name="Futagami T."/>
            <person name="Toyoda A."/>
            <person name="Takaki Y."/>
            <person name="Nishi S."/>
            <person name="Hori S."/>
            <person name="Arai W."/>
            <person name="Tsubouchi T."/>
            <person name="Morono Y."/>
            <person name="Uchiyama I."/>
            <person name="Ito T."/>
            <person name="Fujiyama A."/>
            <person name="Inagaki F."/>
            <person name="Takami H."/>
        </authorList>
    </citation>
    <scope>NUCLEOTIDE SEQUENCE</scope>
    <source>
        <strain evidence="2">Expedition CK06-06</strain>
    </source>
</reference>
<feature type="non-terminal residue" evidence="2">
    <location>
        <position position="30"/>
    </location>
</feature>
<feature type="transmembrane region" description="Helical" evidence="1">
    <location>
        <begin position="6"/>
        <end position="26"/>
    </location>
</feature>
<keyword evidence="1" id="KW-0812">Transmembrane</keyword>
<protein>
    <submittedName>
        <fullName evidence="2">Uncharacterized protein</fullName>
    </submittedName>
</protein>
<sequence>LRVTPLGALAAIIGGGLAALISKLFVIKYL</sequence>
<evidence type="ECO:0000313" key="2">
    <source>
        <dbReference type="EMBL" id="GAI32013.1"/>
    </source>
</evidence>
<gene>
    <name evidence="2" type="ORF">S06H3_25243</name>
</gene>
<name>X1ML61_9ZZZZ</name>
<organism evidence="2">
    <name type="scientific">marine sediment metagenome</name>
    <dbReference type="NCBI Taxonomy" id="412755"/>
    <lineage>
        <taxon>unclassified sequences</taxon>
        <taxon>metagenomes</taxon>
        <taxon>ecological metagenomes</taxon>
    </lineage>
</organism>